<dbReference type="Pfam" id="PF00582">
    <property type="entry name" value="Usp"/>
    <property type="match status" value="1"/>
</dbReference>
<feature type="domain" description="UspA" evidence="2">
    <location>
        <begin position="15"/>
        <end position="151"/>
    </location>
</feature>
<name>A0A9W4FD98_9MYCO</name>
<protein>
    <recommendedName>
        <fullName evidence="2">UspA domain-containing protein</fullName>
    </recommendedName>
</protein>
<dbReference type="Gene3D" id="3.40.50.620">
    <property type="entry name" value="HUPs"/>
    <property type="match status" value="1"/>
</dbReference>
<evidence type="ECO:0000259" key="2">
    <source>
        <dbReference type="Pfam" id="PF00582"/>
    </source>
</evidence>
<dbReference type="KEGG" id="mgau:MGALJ_03690"/>
<keyword evidence="4" id="KW-1185">Reference proteome</keyword>
<proteinExistence type="inferred from homology"/>
<evidence type="ECO:0000313" key="4">
    <source>
        <dbReference type="Proteomes" id="UP000465785"/>
    </source>
</evidence>
<dbReference type="RefSeq" id="WP_163725297.1">
    <property type="nucleotide sequence ID" value="NZ_AP022601.1"/>
</dbReference>
<dbReference type="EMBL" id="AP022601">
    <property type="protein sequence ID" value="BBY90700.1"/>
    <property type="molecule type" value="Genomic_DNA"/>
</dbReference>
<comment type="similarity">
    <text evidence="1">Belongs to the universal stress protein A family.</text>
</comment>
<dbReference type="PANTHER" id="PTHR46268:SF15">
    <property type="entry name" value="UNIVERSAL STRESS PROTEIN HP_0031"/>
    <property type="match status" value="1"/>
</dbReference>
<accession>A0A9W4FD98</accession>
<dbReference type="CDD" id="cd00293">
    <property type="entry name" value="USP-like"/>
    <property type="match status" value="1"/>
</dbReference>
<dbReference type="InterPro" id="IPR014729">
    <property type="entry name" value="Rossmann-like_a/b/a_fold"/>
</dbReference>
<dbReference type="AlphaFoldDB" id="A0A9W4FD98"/>
<evidence type="ECO:0000313" key="3">
    <source>
        <dbReference type="EMBL" id="BBY90700.1"/>
    </source>
</evidence>
<evidence type="ECO:0000256" key="1">
    <source>
        <dbReference type="ARBA" id="ARBA00008791"/>
    </source>
</evidence>
<dbReference type="SUPFAM" id="SSF52402">
    <property type="entry name" value="Adenine nucleotide alpha hydrolases-like"/>
    <property type="match status" value="1"/>
</dbReference>
<dbReference type="InterPro" id="IPR006016">
    <property type="entry name" value="UspA"/>
</dbReference>
<dbReference type="Proteomes" id="UP000465785">
    <property type="component" value="Chromosome"/>
</dbReference>
<sequence>MADFGESTTRTSAELVVGWDREPASAAALRYAVKLARHLEAHLHVVHIADVADLPVDPDAWDYEQQFHASVEAHAVAARKLLDELGANWTYHAMHGRPPDVLAELAEQVDAVMIVLGAPRGGVHSFIDTFAGQSVAHQLTRKHARAVLLVPDSSSEQTSLLA</sequence>
<dbReference type="PANTHER" id="PTHR46268">
    <property type="entry name" value="STRESS RESPONSE PROTEIN NHAX"/>
    <property type="match status" value="1"/>
</dbReference>
<gene>
    <name evidence="3" type="ORF">MGALJ_03690</name>
</gene>
<reference evidence="3 4" key="1">
    <citation type="journal article" date="2019" name="Emerg. Microbes Infect.">
        <title>Comprehensive subspecies identification of 175 nontuberculous mycobacteria species based on 7547 genomic profiles.</title>
        <authorList>
            <person name="Matsumoto Y."/>
            <person name="Kinjo T."/>
            <person name="Motooka D."/>
            <person name="Nabeya D."/>
            <person name="Jung N."/>
            <person name="Uechi K."/>
            <person name="Horii T."/>
            <person name="Iida T."/>
            <person name="Fujita J."/>
            <person name="Nakamura S."/>
        </authorList>
    </citation>
    <scope>NUCLEOTIDE SEQUENCE [LARGE SCALE GENOMIC DNA]</scope>
    <source>
        <strain evidence="3 4">JCM 6399</strain>
    </source>
</reference>
<organism evidence="3 4">
    <name type="scientific">Mycobacterium gallinarum</name>
    <dbReference type="NCBI Taxonomy" id="39689"/>
    <lineage>
        <taxon>Bacteria</taxon>
        <taxon>Bacillati</taxon>
        <taxon>Actinomycetota</taxon>
        <taxon>Actinomycetes</taxon>
        <taxon>Mycobacteriales</taxon>
        <taxon>Mycobacteriaceae</taxon>
        <taxon>Mycobacterium</taxon>
    </lineage>
</organism>